<keyword evidence="2" id="KW-1185">Reference proteome</keyword>
<sequence>MKDSKVIVAINKDPDAPIFQVADYGLKADLFKAVPEMTAALKLRFIGMIDARVHQDCHGATTQGDPSISVDLGYWTDLNAFAMMNGSEVHGAISKEPDAKVDIVRVVYWIP</sequence>
<dbReference type="AlphaFoldDB" id="A0A2G9U152"/>
<protein>
    <submittedName>
        <fullName evidence="1">Uncharacterized protein</fullName>
    </submittedName>
</protein>
<evidence type="ECO:0000313" key="2">
    <source>
        <dbReference type="Proteomes" id="UP000230423"/>
    </source>
</evidence>
<organism evidence="1 2">
    <name type="scientific">Teladorsagia circumcincta</name>
    <name type="common">Brown stomach worm</name>
    <name type="synonym">Ostertagia circumcincta</name>
    <dbReference type="NCBI Taxonomy" id="45464"/>
    <lineage>
        <taxon>Eukaryota</taxon>
        <taxon>Metazoa</taxon>
        <taxon>Ecdysozoa</taxon>
        <taxon>Nematoda</taxon>
        <taxon>Chromadorea</taxon>
        <taxon>Rhabditida</taxon>
        <taxon>Rhabditina</taxon>
        <taxon>Rhabditomorpha</taxon>
        <taxon>Strongyloidea</taxon>
        <taxon>Trichostrongylidae</taxon>
        <taxon>Teladorsagia</taxon>
    </lineage>
</organism>
<dbReference type="GO" id="GO:0005739">
    <property type="term" value="C:mitochondrion"/>
    <property type="evidence" value="ECO:0007669"/>
    <property type="project" value="TreeGrafter"/>
</dbReference>
<reference evidence="1 2" key="1">
    <citation type="submission" date="2015-09" db="EMBL/GenBank/DDBJ databases">
        <title>Draft genome of the parasitic nematode Teladorsagia circumcincta isolate WARC Sus (inbred).</title>
        <authorList>
            <person name="Mitreva M."/>
        </authorList>
    </citation>
    <scope>NUCLEOTIDE SEQUENCE [LARGE SCALE GENOMIC DNA]</scope>
    <source>
        <strain evidence="1 2">S</strain>
    </source>
</reference>
<name>A0A2G9U152_TELCI</name>
<dbReference type="PANTHER" id="PTHR43153">
    <property type="entry name" value="ELECTRON TRANSFER FLAVOPROTEIN ALPHA"/>
    <property type="match status" value="1"/>
</dbReference>
<dbReference type="InterPro" id="IPR029035">
    <property type="entry name" value="DHS-like_NAD/FAD-binding_dom"/>
</dbReference>
<dbReference type="GO" id="GO:0033539">
    <property type="term" value="P:fatty acid beta-oxidation using acyl-CoA dehydrogenase"/>
    <property type="evidence" value="ECO:0007669"/>
    <property type="project" value="TreeGrafter"/>
</dbReference>
<dbReference type="Gene3D" id="3.40.50.1220">
    <property type="entry name" value="TPP-binding domain"/>
    <property type="match status" value="1"/>
</dbReference>
<dbReference type="InterPro" id="IPR001308">
    <property type="entry name" value="ETF_a/FixB"/>
</dbReference>
<gene>
    <name evidence="1" type="ORF">TELCIR_14977</name>
</gene>
<dbReference type="GO" id="GO:0009055">
    <property type="term" value="F:electron transfer activity"/>
    <property type="evidence" value="ECO:0007669"/>
    <property type="project" value="InterPro"/>
</dbReference>
<dbReference type="OrthoDB" id="1715808at2759"/>
<dbReference type="GO" id="GO:0050660">
    <property type="term" value="F:flavin adenine dinucleotide binding"/>
    <property type="evidence" value="ECO:0007669"/>
    <property type="project" value="InterPro"/>
</dbReference>
<dbReference type="EMBL" id="KZ350926">
    <property type="protein sequence ID" value="PIO63422.1"/>
    <property type="molecule type" value="Genomic_DNA"/>
</dbReference>
<evidence type="ECO:0000313" key="1">
    <source>
        <dbReference type="EMBL" id="PIO63422.1"/>
    </source>
</evidence>
<dbReference type="SUPFAM" id="SSF52467">
    <property type="entry name" value="DHS-like NAD/FAD-binding domain"/>
    <property type="match status" value="1"/>
</dbReference>
<dbReference type="PANTHER" id="PTHR43153:SF1">
    <property type="entry name" value="ELECTRON TRANSFER FLAVOPROTEIN SUBUNIT ALPHA, MITOCHONDRIAL"/>
    <property type="match status" value="1"/>
</dbReference>
<proteinExistence type="predicted"/>
<accession>A0A2G9U152</accession>
<dbReference type="Proteomes" id="UP000230423">
    <property type="component" value="Unassembled WGS sequence"/>
</dbReference>